<accession>A0ACB8D029</accession>
<gene>
    <name evidence="1" type="ORF">HPB49_021370</name>
</gene>
<reference evidence="1" key="1">
    <citation type="submission" date="2020-05" db="EMBL/GenBank/DDBJ databases">
        <title>Large-scale comparative analyses of tick genomes elucidate their genetic diversity and vector capacities.</title>
        <authorList>
            <person name="Jia N."/>
            <person name="Wang J."/>
            <person name="Shi W."/>
            <person name="Du L."/>
            <person name="Sun Y."/>
            <person name="Zhan W."/>
            <person name="Jiang J."/>
            <person name="Wang Q."/>
            <person name="Zhang B."/>
            <person name="Ji P."/>
            <person name="Sakyi L.B."/>
            <person name="Cui X."/>
            <person name="Yuan T."/>
            <person name="Jiang B."/>
            <person name="Yang W."/>
            <person name="Lam T.T.-Y."/>
            <person name="Chang Q."/>
            <person name="Ding S."/>
            <person name="Wang X."/>
            <person name="Zhu J."/>
            <person name="Ruan X."/>
            <person name="Zhao L."/>
            <person name="Wei J."/>
            <person name="Que T."/>
            <person name="Du C."/>
            <person name="Cheng J."/>
            <person name="Dai P."/>
            <person name="Han X."/>
            <person name="Huang E."/>
            <person name="Gao Y."/>
            <person name="Liu J."/>
            <person name="Shao H."/>
            <person name="Ye R."/>
            <person name="Li L."/>
            <person name="Wei W."/>
            <person name="Wang X."/>
            <person name="Wang C."/>
            <person name="Yang T."/>
            <person name="Huo Q."/>
            <person name="Li W."/>
            <person name="Guo W."/>
            <person name="Chen H."/>
            <person name="Zhou L."/>
            <person name="Ni X."/>
            <person name="Tian J."/>
            <person name="Zhou Y."/>
            <person name="Sheng Y."/>
            <person name="Liu T."/>
            <person name="Pan Y."/>
            <person name="Xia L."/>
            <person name="Li J."/>
            <person name="Zhao F."/>
            <person name="Cao W."/>
        </authorList>
    </citation>
    <scope>NUCLEOTIDE SEQUENCE</scope>
    <source>
        <strain evidence="1">Dsil-2018</strain>
    </source>
</reference>
<name>A0ACB8D029_DERSI</name>
<evidence type="ECO:0000313" key="2">
    <source>
        <dbReference type="Proteomes" id="UP000821865"/>
    </source>
</evidence>
<dbReference type="Proteomes" id="UP000821865">
    <property type="component" value="Chromosome 4"/>
</dbReference>
<sequence>MPVDVRAQPILAMAVATMTLLRVSAKSERDCDAFYGPQDGNTTVVCEAIRDRGPVGSNLLFTCALNGGLLSAVYWSVVPANCCSLSELYRVTQTEPKRENADVQLTLTADKPVTGRVVALVVAVGGEIVVNASMDFAASNAPEDAGCRCKRHYMWCDASGTCRCPVDRPHHDPVHEVCGKSVPLDGACRYHHQCQWNHSTLECLQGRCGCGYRAVRSTKGDPRVPCVPTARYGERCADRDACVGAGTTCGRAGRCTCVSGYKRVREGCMAPPTRPPTKPPRLLGGDRKWPQYSFYAVCAGLLALACLARVTTRAVKWLLGRATNRDQSTEPVERYAPAGAPRPVTSLPYDRPEPLHHQKPSAEAGL</sequence>
<protein>
    <submittedName>
        <fullName evidence="1">Uncharacterized protein</fullName>
    </submittedName>
</protein>
<organism evidence="1 2">
    <name type="scientific">Dermacentor silvarum</name>
    <name type="common">Tick</name>
    <dbReference type="NCBI Taxonomy" id="543639"/>
    <lineage>
        <taxon>Eukaryota</taxon>
        <taxon>Metazoa</taxon>
        <taxon>Ecdysozoa</taxon>
        <taxon>Arthropoda</taxon>
        <taxon>Chelicerata</taxon>
        <taxon>Arachnida</taxon>
        <taxon>Acari</taxon>
        <taxon>Parasitiformes</taxon>
        <taxon>Ixodida</taxon>
        <taxon>Ixodoidea</taxon>
        <taxon>Ixodidae</taxon>
        <taxon>Rhipicephalinae</taxon>
        <taxon>Dermacentor</taxon>
    </lineage>
</organism>
<evidence type="ECO:0000313" key="1">
    <source>
        <dbReference type="EMBL" id="KAH7954734.1"/>
    </source>
</evidence>
<dbReference type="EMBL" id="CM023473">
    <property type="protein sequence ID" value="KAH7954734.1"/>
    <property type="molecule type" value="Genomic_DNA"/>
</dbReference>
<comment type="caution">
    <text evidence="1">The sequence shown here is derived from an EMBL/GenBank/DDBJ whole genome shotgun (WGS) entry which is preliminary data.</text>
</comment>
<proteinExistence type="predicted"/>
<keyword evidence="2" id="KW-1185">Reference proteome</keyword>